<proteinExistence type="predicted"/>
<reference evidence="2" key="1">
    <citation type="submission" date="2022-11" db="UniProtKB">
        <authorList>
            <consortium name="WormBaseParasite"/>
        </authorList>
    </citation>
    <scope>IDENTIFICATION</scope>
</reference>
<organism evidence="1 2">
    <name type="scientific">Panagrolaimus sp. PS1159</name>
    <dbReference type="NCBI Taxonomy" id="55785"/>
    <lineage>
        <taxon>Eukaryota</taxon>
        <taxon>Metazoa</taxon>
        <taxon>Ecdysozoa</taxon>
        <taxon>Nematoda</taxon>
        <taxon>Chromadorea</taxon>
        <taxon>Rhabditida</taxon>
        <taxon>Tylenchina</taxon>
        <taxon>Panagrolaimomorpha</taxon>
        <taxon>Panagrolaimoidea</taxon>
        <taxon>Panagrolaimidae</taxon>
        <taxon>Panagrolaimus</taxon>
    </lineage>
</organism>
<evidence type="ECO:0000313" key="2">
    <source>
        <dbReference type="WBParaSite" id="PS1159_v2.g12914.t1"/>
    </source>
</evidence>
<protein>
    <submittedName>
        <fullName evidence="2">Uncharacterized protein</fullName>
    </submittedName>
</protein>
<dbReference type="Proteomes" id="UP000887580">
    <property type="component" value="Unplaced"/>
</dbReference>
<sequence length="298" mass="34749">MSDYIPPRVPESDFPSDVLKWMKANANPKMTLKLMKISKYFECFVVKKLEYEDNSWSLITPDGQQLEGMDVMENITEKIWITDELVILSFTDIPNFIPCIIPKIAVCDIKHLDIYNQKLSFDEFKFFTASGNIEDLKIENTNIILKNGDPIFIDSIFECIPNVKYFYYKEDGLIFAEFFNTVADDKILKLEHLKLNVEPSLPLDYYFSFKKKLWITEKLNLLGDSKIASWLIPKIAVCDTKCLQFNGQSLTFNDFKFLTASGNVENLYLNNTEITYENGDQLFMVDIFKFVQNARLRR</sequence>
<name>A0AC35F1F2_9BILA</name>
<evidence type="ECO:0000313" key="1">
    <source>
        <dbReference type="Proteomes" id="UP000887580"/>
    </source>
</evidence>
<dbReference type="WBParaSite" id="PS1159_v2.g12914.t1">
    <property type="protein sequence ID" value="PS1159_v2.g12914.t1"/>
    <property type="gene ID" value="PS1159_v2.g12914"/>
</dbReference>
<accession>A0AC35F1F2</accession>